<dbReference type="PANTHER" id="PTHR38099">
    <property type="entry name" value="LARGE RIBOSOMAL RNA SUBUNIT ACCUMULATION PROTEIN YCED"/>
    <property type="match status" value="1"/>
</dbReference>
<comment type="function">
    <text evidence="1">Plays a role in synthesis, processing and/or stability of 23S rRNA.</text>
</comment>
<evidence type="ECO:0000256" key="4">
    <source>
        <dbReference type="ARBA" id="ARBA00022517"/>
    </source>
</evidence>
<keyword evidence="4" id="KW-0690">Ribosome biogenesis</keyword>
<organism evidence="6 7">
    <name type="scientific">Orrella daihaiensis</name>
    <dbReference type="NCBI Taxonomy" id="2782176"/>
    <lineage>
        <taxon>Bacteria</taxon>
        <taxon>Pseudomonadati</taxon>
        <taxon>Pseudomonadota</taxon>
        <taxon>Betaproteobacteria</taxon>
        <taxon>Burkholderiales</taxon>
        <taxon>Alcaligenaceae</taxon>
        <taxon>Orrella</taxon>
    </lineage>
</organism>
<dbReference type="PANTHER" id="PTHR38099:SF1">
    <property type="entry name" value="LARGE RIBOSOMAL RNA SUBUNIT ACCUMULATION PROTEIN YCED"/>
    <property type="match status" value="1"/>
</dbReference>
<name>A0ABY4AJM3_9BURK</name>
<keyword evidence="7" id="KW-1185">Reference proteome</keyword>
<dbReference type="EMBL" id="CP063982">
    <property type="protein sequence ID" value="UOD49595.1"/>
    <property type="molecule type" value="Genomic_DNA"/>
</dbReference>
<protein>
    <recommendedName>
        <fullName evidence="3">Large ribosomal RNA subunit accumulation protein YceD</fullName>
    </recommendedName>
    <alternativeName>
        <fullName evidence="5">23S rRNA accumulation protein YceD</fullName>
    </alternativeName>
</protein>
<accession>A0ABY4AJM3</accession>
<evidence type="ECO:0000256" key="2">
    <source>
        <dbReference type="ARBA" id="ARBA00010740"/>
    </source>
</evidence>
<evidence type="ECO:0000313" key="7">
    <source>
        <dbReference type="Proteomes" id="UP000831607"/>
    </source>
</evidence>
<evidence type="ECO:0000256" key="3">
    <source>
        <dbReference type="ARBA" id="ARBA00015716"/>
    </source>
</evidence>
<sequence>MSGLPASDKDWRAQCQAKCKSSFGLPPKIDLNQLARNNGSVAGVFPIVRLSRLVQDLPAQHHIRELADIEQDATGAVWYEFKGSSQQGRRPRVWLKVQAVVTLICQRCLGVMPFVIDETVEFELFPNEAKANASDSVDEADPDAPEPLVADGPIDLLGLVEDQLILAIPYVPKHETCEPAKTSAGDPVEQVKRESPFKVLEGLKRDSK</sequence>
<proteinExistence type="inferred from homology"/>
<reference evidence="6 7" key="1">
    <citation type="submission" date="2020-11" db="EMBL/GenBank/DDBJ databases">
        <title>Algicoccus daihaiensis sp.nov., isolated from Daihai Lake in Inner Mongolia.</title>
        <authorList>
            <person name="Kai J."/>
        </authorList>
    </citation>
    <scope>NUCLEOTIDE SEQUENCE [LARGE SCALE GENOMIC DNA]</scope>
    <source>
        <strain evidence="7">f23</strain>
    </source>
</reference>
<dbReference type="Pfam" id="PF02620">
    <property type="entry name" value="YceD"/>
    <property type="match status" value="1"/>
</dbReference>
<comment type="similarity">
    <text evidence="2">Belongs to the DUF177 domain family.</text>
</comment>
<evidence type="ECO:0000256" key="1">
    <source>
        <dbReference type="ARBA" id="ARBA00002868"/>
    </source>
</evidence>
<dbReference type="Proteomes" id="UP000831607">
    <property type="component" value="Chromosome"/>
</dbReference>
<dbReference type="InterPro" id="IPR039255">
    <property type="entry name" value="YceD_bac"/>
</dbReference>
<evidence type="ECO:0000256" key="5">
    <source>
        <dbReference type="ARBA" id="ARBA00031841"/>
    </source>
</evidence>
<evidence type="ECO:0000313" key="6">
    <source>
        <dbReference type="EMBL" id="UOD49595.1"/>
    </source>
</evidence>
<gene>
    <name evidence="6" type="ORF">DHf2319_08935</name>
</gene>
<dbReference type="InterPro" id="IPR003772">
    <property type="entry name" value="YceD"/>
</dbReference>
<dbReference type="RefSeq" id="WP_243477822.1">
    <property type="nucleotide sequence ID" value="NZ_CP063982.1"/>
</dbReference>